<dbReference type="Gene3D" id="6.10.140.370">
    <property type="match status" value="1"/>
</dbReference>
<evidence type="ECO:0000256" key="4">
    <source>
        <dbReference type="ARBA" id="ARBA00022833"/>
    </source>
</evidence>
<dbReference type="InterPro" id="IPR040792">
    <property type="entry name" value="Zap1_Znf2"/>
</dbReference>
<reference evidence="8 9" key="1">
    <citation type="submission" date="2024-05" db="EMBL/GenBank/DDBJ databases">
        <title>Long read based assembly of the Candida bracarensis genome reveals expanded adhesin content.</title>
        <authorList>
            <person name="Marcet-Houben M."/>
            <person name="Ksiezopolska E."/>
            <person name="Gabaldon T."/>
        </authorList>
    </citation>
    <scope>NUCLEOTIDE SEQUENCE [LARGE SCALE GENOMIC DNA]</scope>
    <source>
        <strain evidence="8 9">CBM6</strain>
    </source>
</reference>
<dbReference type="Pfam" id="PF21816">
    <property type="entry name" value="Zap1_zf1"/>
    <property type="match status" value="1"/>
</dbReference>
<feature type="domain" description="C2H2-type" evidence="7">
    <location>
        <begin position="540"/>
        <end position="570"/>
    </location>
</feature>
<keyword evidence="1" id="KW-0479">Metal-binding</keyword>
<accession>A0ABR4NVG4</accession>
<evidence type="ECO:0000259" key="7">
    <source>
        <dbReference type="PROSITE" id="PS50157"/>
    </source>
</evidence>
<keyword evidence="4" id="KW-0862">Zinc</keyword>
<dbReference type="InterPro" id="IPR036236">
    <property type="entry name" value="Znf_C2H2_sf"/>
</dbReference>
<keyword evidence="2" id="KW-0677">Repeat</keyword>
<dbReference type="InterPro" id="IPR048420">
    <property type="entry name" value="Zap1-like_Znf1"/>
</dbReference>
<feature type="region of interest" description="Disordered" evidence="6">
    <location>
        <begin position="133"/>
        <end position="165"/>
    </location>
</feature>
<name>A0ABR4NVG4_9SACH</name>
<dbReference type="PANTHER" id="PTHR19818:SF139">
    <property type="entry name" value="PAIR-RULE PROTEIN ODD-PAIRED"/>
    <property type="match status" value="1"/>
</dbReference>
<evidence type="ECO:0000313" key="8">
    <source>
        <dbReference type="EMBL" id="KAL3232725.1"/>
    </source>
</evidence>
<evidence type="ECO:0000256" key="6">
    <source>
        <dbReference type="SAM" id="MobiDB-lite"/>
    </source>
</evidence>
<feature type="compositionally biased region" description="Low complexity" evidence="6">
    <location>
        <begin position="147"/>
        <end position="165"/>
    </location>
</feature>
<feature type="region of interest" description="Disordered" evidence="6">
    <location>
        <begin position="305"/>
        <end position="330"/>
    </location>
</feature>
<feature type="domain" description="C2H2-type" evidence="7">
    <location>
        <begin position="603"/>
        <end position="630"/>
    </location>
</feature>
<dbReference type="EMBL" id="JBEVYD010000005">
    <property type="protein sequence ID" value="KAL3232725.1"/>
    <property type="molecule type" value="Genomic_DNA"/>
</dbReference>
<dbReference type="Proteomes" id="UP001623330">
    <property type="component" value="Unassembled WGS sequence"/>
</dbReference>
<evidence type="ECO:0000256" key="3">
    <source>
        <dbReference type="ARBA" id="ARBA00022771"/>
    </source>
</evidence>
<dbReference type="SUPFAM" id="SSF57667">
    <property type="entry name" value="beta-beta-alpha zinc fingers"/>
    <property type="match status" value="4"/>
</dbReference>
<keyword evidence="3 5" id="KW-0863">Zinc-finger</keyword>
<dbReference type="InterPro" id="IPR013087">
    <property type="entry name" value="Znf_C2H2_type"/>
</dbReference>
<dbReference type="Pfam" id="PF00096">
    <property type="entry name" value="zf-C2H2"/>
    <property type="match status" value="5"/>
</dbReference>
<feature type="domain" description="C2H2-type" evidence="7">
    <location>
        <begin position="631"/>
        <end position="658"/>
    </location>
</feature>
<feature type="domain" description="C2H2-type" evidence="7">
    <location>
        <begin position="685"/>
        <end position="713"/>
    </location>
</feature>
<dbReference type="Gene3D" id="3.30.160.60">
    <property type="entry name" value="Classic Zinc Finger"/>
    <property type="match status" value="5"/>
</dbReference>
<evidence type="ECO:0000256" key="2">
    <source>
        <dbReference type="ARBA" id="ARBA00022737"/>
    </source>
</evidence>
<feature type="domain" description="C2H2-type" evidence="7">
    <location>
        <begin position="573"/>
        <end position="602"/>
    </location>
</feature>
<dbReference type="PROSITE" id="PS00028">
    <property type="entry name" value="ZINC_FINGER_C2H2_1"/>
    <property type="match status" value="7"/>
</dbReference>
<proteinExistence type="predicted"/>
<dbReference type="SMART" id="SM00355">
    <property type="entry name" value="ZnF_C2H2"/>
    <property type="match status" value="8"/>
</dbReference>
<protein>
    <submittedName>
        <fullName evidence="8">Mannosyl phosphorylinositol ceramide synthase SUR1</fullName>
    </submittedName>
</protein>
<dbReference type="PANTHER" id="PTHR19818">
    <property type="entry name" value="ZINC FINGER PROTEIN ZIC AND GLI"/>
    <property type="match status" value="1"/>
</dbReference>
<evidence type="ECO:0000256" key="5">
    <source>
        <dbReference type="PROSITE-ProRule" id="PRU00042"/>
    </source>
</evidence>
<dbReference type="PROSITE" id="PS50157">
    <property type="entry name" value="ZINC_FINGER_C2H2_2"/>
    <property type="match status" value="6"/>
</dbReference>
<organism evidence="8 9">
    <name type="scientific">Nakaseomyces bracarensis</name>
    <dbReference type="NCBI Taxonomy" id="273131"/>
    <lineage>
        <taxon>Eukaryota</taxon>
        <taxon>Fungi</taxon>
        <taxon>Dikarya</taxon>
        <taxon>Ascomycota</taxon>
        <taxon>Saccharomycotina</taxon>
        <taxon>Saccharomycetes</taxon>
        <taxon>Saccharomycetales</taxon>
        <taxon>Saccharomycetaceae</taxon>
        <taxon>Nakaseomyces</taxon>
    </lineage>
</organism>
<gene>
    <name evidence="8" type="ORF">RNJ44_04641</name>
</gene>
<sequence>MGEGVVHGHIHNGDKYTFVHGHVHKADGVCEGFDSDCDDITSKLMLDFDSTRRLSSSVPMDRRRRSLVNGSPSVTPVQCCNPNILEICCDLDHPQNDSLQDGIQFCTSTSTATPNYPHYQNTQHQEPMINNNGHKHSKQDQTHTITNNNNNNNNNVNNNYNNANNNNNSQYSNGFINPVSQDDKDMLIFADHNSLFQDAQFGSATASSSMAMPNEVTNNDDEDLRILQDLCNISQLYEIPLAKHINHHHHNHEHLVNLLETQLPSNTRGTSSISVSDPSVGKVEGGNGVDEISYKTASQIPSIGNTGVNNDSSNQHHHHRIQVHTHDMKDYVSQKRKKRKLMESPMINNKTLLSPQPITSNDREVIGSRAGSASIGNTINFNWNFKEDEDIQCQWDKCDETYTTLFDLQRHMLKDHISNEDKQNIFNGVGHDVSLCQWKDCDFKGDDVCSLVNHINDQHGIHFEINILNDQVKNGSPANGSTSAEQFFNNSNENLSNFHSENSSDANRIENLTMDSDDENSIKKEDNNGTYKSNENGESYVCKWGGCSKHFDTPGSLNEHLETDHLGKGKSRYTCGWDGCNKIFTQRQKLVRHLKVHSKFKPYKCSICQKCFSTEDTLNQHKRIHSGEKPFECHICHKRFTIANSLKIHIRTHTGEKPLTCKICGRSFNESSNLSKHMKTHMKKYFCKECSRSFDTLNKFESHKKRCHSNETS</sequence>
<evidence type="ECO:0000313" key="9">
    <source>
        <dbReference type="Proteomes" id="UP001623330"/>
    </source>
</evidence>
<evidence type="ECO:0000256" key="1">
    <source>
        <dbReference type="ARBA" id="ARBA00022723"/>
    </source>
</evidence>
<dbReference type="Pfam" id="PF18217">
    <property type="entry name" value="Zap1_zf2"/>
    <property type="match status" value="1"/>
</dbReference>
<comment type="caution">
    <text evidence="8">The sequence shown here is derived from an EMBL/GenBank/DDBJ whole genome shotgun (WGS) entry which is preliminary data.</text>
</comment>
<feature type="domain" description="C2H2-type" evidence="7">
    <location>
        <begin position="659"/>
        <end position="686"/>
    </location>
</feature>
<keyword evidence="9" id="KW-1185">Reference proteome</keyword>
<dbReference type="InterPro" id="IPR050329">
    <property type="entry name" value="GLI_C2H2-zinc-finger"/>
</dbReference>